<name>E1QQE2_VULDI</name>
<sequence>MTFDEILTGTIGFILAMVIISMVLGGGLYGYYVYVHRQVLENYLWPVADVVPYNGGYYLGVVNTGHEPFIVKKILLANGGVINVNSNVLNQNQWWFYQTNQLPVAVFVCSAIDPSTCTTVNVNGWIDDYTGVGNAITVVVNDPYNATWVITWNYLNFTRLGNWFIVTGPLFQYYIVSGSSSSVFYINPPYTPIQINMRASLAGDPVNYTCWIKPYYVSNTFNIGSTIKFNVNCTQVNEVCYTFPVLFGNSPPLPPICLPPSPP</sequence>
<organism evidence="2 3">
    <name type="scientific">Vulcanisaeta distributa (strain DSM 14429 / JCM 11212 / NBRC 100878 / IC-017)</name>
    <dbReference type="NCBI Taxonomy" id="572478"/>
    <lineage>
        <taxon>Archaea</taxon>
        <taxon>Thermoproteota</taxon>
        <taxon>Thermoprotei</taxon>
        <taxon>Thermoproteales</taxon>
        <taxon>Thermoproteaceae</taxon>
        <taxon>Vulcanisaeta</taxon>
    </lineage>
</organism>
<dbReference type="KEGG" id="vdi:Vdis_2261"/>
<dbReference type="STRING" id="572478.Vdis_2261"/>
<gene>
    <name evidence="2" type="ordered locus">Vdis_2261</name>
</gene>
<keyword evidence="1" id="KW-0472">Membrane</keyword>
<dbReference type="GeneID" id="9753215"/>
<dbReference type="RefSeq" id="WP_013337354.1">
    <property type="nucleotide sequence ID" value="NC_014537.1"/>
</dbReference>
<dbReference type="HOGENOM" id="CLU_1056117_0_0_2"/>
<reference evidence="2 3" key="1">
    <citation type="journal article" date="2010" name="Stand. Genomic Sci.">
        <title>Complete genome sequence of Vulcanisaeta distributa type strain (IC-017).</title>
        <authorList>
            <person name="Mavromatis K."/>
            <person name="Sikorski J."/>
            <person name="Pabst E."/>
            <person name="Teshima H."/>
            <person name="Lapidus A."/>
            <person name="Lucas S."/>
            <person name="Nolan M."/>
            <person name="Glavina Del Rio T."/>
            <person name="Cheng J.F."/>
            <person name="Bruce D."/>
            <person name="Goodwin L."/>
            <person name="Pitluck S."/>
            <person name="Liolios K."/>
            <person name="Ivanova N."/>
            <person name="Mikhailova N."/>
            <person name="Pati A."/>
            <person name="Chen A."/>
            <person name="Palaniappan K."/>
            <person name="Land M."/>
            <person name="Hauser L."/>
            <person name="Chang Y.J."/>
            <person name="Jeffries C.D."/>
            <person name="Rohde M."/>
            <person name="Spring S."/>
            <person name="Goker M."/>
            <person name="Wirth R."/>
            <person name="Woyke T."/>
            <person name="Bristow J."/>
            <person name="Eisen J.A."/>
            <person name="Markowitz V."/>
            <person name="Hugenholtz P."/>
            <person name="Klenk H.P."/>
            <person name="Kyrpides N.C."/>
        </authorList>
    </citation>
    <scope>NUCLEOTIDE SEQUENCE [LARGE SCALE GENOMIC DNA]</scope>
    <source>
        <strain evidence="3">DSM 14429 / JCM 11212 / NBRC 100878 / IC-017</strain>
    </source>
</reference>
<feature type="transmembrane region" description="Helical" evidence="1">
    <location>
        <begin position="6"/>
        <end position="34"/>
    </location>
</feature>
<keyword evidence="1" id="KW-0812">Transmembrane</keyword>
<evidence type="ECO:0000313" key="3">
    <source>
        <dbReference type="Proteomes" id="UP000006681"/>
    </source>
</evidence>
<keyword evidence="3" id="KW-1185">Reference proteome</keyword>
<evidence type="ECO:0000313" key="2">
    <source>
        <dbReference type="EMBL" id="ADN51629.1"/>
    </source>
</evidence>
<dbReference type="EMBL" id="CP002100">
    <property type="protein sequence ID" value="ADN51629.1"/>
    <property type="molecule type" value="Genomic_DNA"/>
</dbReference>
<reference evidence="3" key="2">
    <citation type="journal article" date="2010" name="Stand. Genomic Sci.">
        <title>Complete genome sequence of Vulcanisaeta distributa type strain (IC-017T).</title>
        <authorList>
            <person name="Mavromatis K."/>
            <person name="Sikorski J."/>
            <person name="Pabst E."/>
            <person name="Teshima H."/>
            <person name="Lapidus A."/>
            <person name="Lucas S."/>
            <person name="Nolan M."/>
            <person name="Glavina Del Rio T."/>
            <person name="Cheng J."/>
            <person name="Bruce D."/>
            <person name="Goodwin L."/>
            <person name="Pitluck S."/>
            <person name="Liolios K."/>
            <person name="Ivanova N."/>
            <person name="Mikhailova N."/>
            <person name="Pati A."/>
            <person name="Chen A."/>
            <person name="Palaniappan K."/>
            <person name="Land M."/>
            <person name="Hauser L."/>
            <person name="Chang Y."/>
            <person name="Jeffries C."/>
            <person name="Rohde M."/>
            <person name="Spring S."/>
            <person name="Goker M."/>
            <person name="Wirth R."/>
            <person name="Woyke T."/>
            <person name="Bristow J."/>
            <person name="Eisen J."/>
            <person name="Markowitz V."/>
            <person name="Hugenholtz P."/>
            <person name="Klenk H."/>
            <person name="Kyrpides N."/>
        </authorList>
    </citation>
    <scope>NUCLEOTIDE SEQUENCE [LARGE SCALE GENOMIC DNA]</scope>
    <source>
        <strain evidence="3">DSM 14429 / JCM 11212 / NBRC 100878 / IC-017</strain>
    </source>
</reference>
<proteinExistence type="predicted"/>
<accession>E1QQE2</accession>
<evidence type="ECO:0000256" key="1">
    <source>
        <dbReference type="SAM" id="Phobius"/>
    </source>
</evidence>
<dbReference type="eggNOG" id="arCOG13919">
    <property type="taxonomic scope" value="Archaea"/>
</dbReference>
<dbReference type="AlphaFoldDB" id="E1QQE2"/>
<keyword evidence="1" id="KW-1133">Transmembrane helix</keyword>
<dbReference type="Proteomes" id="UP000006681">
    <property type="component" value="Chromosome"/>
</dbReference>
<protein>
    <submittedName>
        <fullName evidence="2">Uncharacterized protein</fullName>
    </submittedName>
</protein>
<dbReference type="OrthoDB" id="27697at2157"/>